<dbReference type="InterPro" id="IPR029064">
    <property type="entry name" value="Ribosomal_eL30-like_sf"/>
</dbReference>
<dbReference type="OrthoDB" id="10249311at2759"/>
<evidence type="ECO:0000256" key="5">
    <source>
        <dbReference type="ARBA" id="ARBA00046349"/>
    </source>
</evidence>
<gene>
    <name evidence="9" type="primary">LOC109389045</name>
</gene>
<dbReference type="GO" id="GO:0005840">
    <property type="term" value="C:ribosome"/>
    <property type="evidence" value="ECO:0007669"/>
    <property type="project" value="UniProtKB-KW"/>
</dbReference>
<dbReference type="Gene3D" id="3.30.1330.30">
    <property type="match status" value="1"/>
</dbReference>
<dbReference type="GO" id="GO:1990904">
    <property type="term" value="C:ribonucleoprotein complex"/>
    <property type="evidence" value="ECO:0007669"/>
    <property type="project" value="UniProtKB-KW"/>
</dbReference>
<feature type="domain" description="Ribosomal protein eL8/eL30/eS12/Gadd45" evidence="7">
    <location>
        <begin position="66"/>
        <end position="158"/>
    </location>
</feature>
<dbReference type="AlphaFoldDB" id="A0A8B7SB34"/>
<dbReference type="Pfam" id="PF01248">
    <property type="entry name" value="Ribosomal_L7Ae"/>
    <property type="match status" value="1"/>
</dbReference>
<keyword evidence="2 6" id="KW-0689">Ribosomal protein</keyword>
<evidence type="ECO:0000313" key="9">
    <source>
        <dbReference type="RefSeq" id="XP_019509818.1"/>
    </source>
</evidence>
<evidence type="ECO:0000256" key="1">
    <source>
        <dbReference type="ARBA" id="ARBA00005824"/>
    </source>
</evidence>
<comment type="subunit">
    <text evidence="5">Part of the small subunit (SSU) processome, composed of more than 70 proteins and the RNA chaperone small nucleolar RNA (snoRNA) U3. Subunit of the 40S ribosomal complex.</text>
</comment>
<proteinExistence type="inferred from homology"/>
<keyword evidence="8" id="KW-1185">Reference proteome</keyword>
<name>A0A8B7SB34_HIPAR</name>
<evidence type="ECO:0000256" key="3">
    <source>
        <dbReference type="ARBA" id="ARBA00023274"/>
    </source>
</evidence>
<dbReference type="InterPro" id="IPR000530">
    <property type="entry name" value="Ribosomal_eS12"/>
</dbReference>
<dbReference type="PANTHER" id="PTHR11843">
    <property type="entry name" value="40S RIBOSOMAL PROTEIN S12"/>
    <property type="match status" value="1"/>
</dbReference>
<comment type="similarity">
    <text evidence="1 6">Belongs to the eukaryotic ribosomal protein eS12 family.</text>
</comment>
<dbReference type="GeneID" id="109389045"/>
<dbReference type="GO" id="GO:0006412">
    <property type="term" value="P:translation"/>
    <property type="evidence" value="ECO:0007669"/>
    <property type="project" value="InterPro"/>
</dbReference>
<evidence type="ECO:0000256" key="6">
    <source>
        <dbReference type="RuleBase" id="RU000670"/>
    </source>
</evidence>
<accession>A0A8B7SB34</accession>
<dbReference type="PRINTS" id="PR00972">
    <property type="entry name" value="RIBSOMALS12E"/>
</dbReference>
<comment type="function">
    <text evidence="4">Part of the small subunit (SSU) processome, first precursor of the small eukaryotic ribosomal subunit. During the assembly of the SSU processome in the nucleolus, many ribosome biogenesis factors, an RNA chaperone and ribosomal proteins associate with the nascent pre-rRNA and work in concert to generate RNA folding, modifications, rearrangements and cleavage as well as targeted degradation of pre-ribosomal RNA by the RNA exosome. Subunit of the 40S ribosomal complex.</text>
</comment>
<sequence>MGAKVEDAEQLKVLRGSHMSLLPDLICHSKSPSQPRFKRQRNNCYLHGRTCKEVVAAGGVMDVNTALQEALKAALIHDGLARSIRKAAKALDKRQDYLGVLASNCDEPVSVKSVEAFCAEHKIHLIKVGDNKKLGEWVCLCKIDREENPRKWVVCSCLVFKDSSRVSGEGCIKEYFTCKK</sequence>
<reference evidence="9" key="1">
    <citation type="submission" date="2025-08" db="UniProtKB">
        <authorList>
            <consortium name="RefSeq"/>
        </authorList>
    </citation>
    <scope>IDENTIFICATION</scope>
    <source>
        <tissue evidence="9">Muscle</tissue>
    </source>
</reference>
<evidence type="ECO:0000256" key="2">
    <source>
        <dbReference type="ARBA" id="ARBA00022980"/>
    </source>
</evidence>
<keyword evidence="3 6" id="KW-0687">Ribonucleoprotein</keyword>
<evidence type="ECO:0000256" key="4">
    <source>
        <dbReference type="ARBA" id="ARBA00045472"/>
    </source>
</evidence>
<protein>
    <recommendedName>
        <fullName evidence="6">40S ribosomal protein S12</fullName>
    </recommendedName>
</protein>
<dbReference type="RefSeq" id="XP_019509818.1">
    <property type="nucleotide sequence ID" value="XM_019654273.1"/>
</dbReference>
<dbReference type="GO" id="GO:0003735">
    <property type="term" value="F:structural constituent of ribosome"/>
    <property type="evidence" value="ECO:0007669"/>
    <property type="project" value="InterPro"/>
</dbReference>
<organism evidence="8 9">
    <name type="scientific">Hipposideros armiger</name>
    <name type="common">Great Himalayan leaf-nosed bat</name>
    <dbReference type="NCBI Taxonomy" id="186990"/>
    <lineage>
        <taxon>Eukaryota</taxon>
        <taxon>Metazoa</taxon>
        <taxon>Chordata</taxon>
        <taxon>Craniata</taxon>
        <taxon>Vertebrata</taxon>
        <taxon>Euteleostomi</taxon>
        <taxon>Mammalia</taxon>
        <taxon>Eutheria</taxon>
        <taxon>Laurasiatheria</taxon>
        <taxon>Chiroptera</taxon>
        <taxon>Yinpterochiroptera</taxon>
        <taxon>Rhinolophoidea</taxon>
        <taxon>Hipposideridae</taxon>
        <taxon>Hipposideros</taxon>
    </lineage>
</organism>
<dbReference type="SUPFAM" id="SSF55315">
    <property type="entry name" value="L30e-like"/>
    <property type="match status" value="1"/>
</dbReference>
<dbReference type="InterPro" id="IPR004038">
    <property type="entry name" value="Ribosomal_eL8/eL30/eS12/Gad45"/>
</dbReference>
<dbReference type="Proteomes" id="UP000694851">
    <property type="component" value="Unplaced"/>
</dbReference>
<evidence type="ECO:0000259" key="7">
    <source>
        <dbReference type="Pfam" id="PF01248"/>
    </source>
</evidence>
<dbReference type="KEGG" id="hai:109389045"/>
<evidence type="ECO:0000313" key="8">
    <source>
        <dbReference type="Proteomes" id="UP000694851"/>
    </source>
</evidence>